<dbReference type="Pfam" id="PF13801">
    <property type="entry name" value="Metal_resist"/>
    <property type="match status" value="1"/>
</dbReference>
<accession>A0A932AA43</accession>
<dbReference type="EMBL" id="JACPNR010000011">
    <property type="protein sequence ID" value="MBI2679038.1"/>
    <property type="molecule type" value="Genomic_DNA"/>
</dbReference>
<protein>
    <submittedName>
        <fullName evidence="3">Periplasmic heavy metal sensor</fullName>
    </submittedName>
</protein>
<evidence type="ECO:0000256" key="1">
    <source>
        <dbReference type="SAM" id="MobiDB-lite"/>
    </source>
</evidence>
<evidence type="ECO:0000256" key="2">
    <source>
        <dbReference type="SAM" id="SignalP"/>
    </source>
</evidence>
<sequence>MRMRSRLVLLFVLLSCGVIALALAQGPEGGGRQGPPPQGGERMRSGGMHGDMRMKHMQGNDPLGEFMFPPEMILEHTQELNLTPEQKTAIRNEVKNTQSKFTDLQFQLQDEMQALHGLLSQPKTDEAKALAQLDKALDVERQIKRLHVGMMVRIKNQLTAEQVEKLHQMHKMGPMKMRSPMPGGGGPGDNEEDEK</sequence>
<proteinExistence type="predicted"/>
<feature type="chain" id="PRO_5037357877" evidence="2">
    <location>
        <begin position="25"/>
        <end position="195"/>
    </location>
</feature>
<gene>
    <name evidence="3" type="ORF">HYX28_09675</name>
</gene>
<dbReference type="Gene3D" id="1.20.120.1490">
    <property type="match status" value="1"/>
</dbReference>
<feature type="region of interest" description="Disordered" evidence="1">
    <location>
        <begin position="25"/>
        <end position="51"/>
    </location>
</feature>
<comment type="caution">
    <text evidence="3">The sequence shown here is derived from an EMBL/GenBank/DDBJ whole genome shotgun (WGS) entry which is preliminary data.</text>
</comment>
<reference evidence="3" key="1">
    <citation type="submission" date="2020-07" db="EMBL/GenBank/DDBJ databases">
        <title>Huge and variable diversity of episymbiotic CPR bacteria and DPANN archaea in groundwater ecosystems.</title>
        <authorList>
            <person name="He C.Y."/>
            <person name="Keren R."/>
            <person name="Whittaker M."/>
            <person name="Farag I.F."/>
            <person name="Doudna J."/>
            <person name="Cate J.H.D."/>
            <person name="Banfield J.F."/>
        </authorList>
    </citation>
    <scope>NUCLEOTIDE SEQUENCE</scope>
    <source>
        <strain evidence="3">NC_groundwater_580_Pr5_B-0.1um_64_19</strain>
    </source>
</reference>
<dbReference type="AlphaFoldDB" id="A0A932AA43"/>
<feature type="signal peptide" evidence="2">
    <location>
        <begin position="1"/>
        <end position="24"/>
    </location>
</feature>
<dbReference type="InterPro" id="IPR025961">
    <property type="entry name" value="Metal_resist"/>
</dbReference>
<name>A0A932AA43_9BACT</name>
<dbReference type="Proteomes" id="UP000779809">
    <property type="component" value="Unassembled WGS sequence"/>
</dbReference>
<keyword evidence="2" id="KW-0732">Signal</keyword>
<organism evidence="3 4">
    <name type="scientific">Candidatus Korobacter versatilis</name>
    <dbReference type="NCBI Taxonomy" id="658062"/>
    <lineage>
        <taxon>Bacteria</taxon>
        <taxon>Pseudomonadati</taxon>
        <taxon>Acidobacteriota</taxon>
        <taxon>Terriglobia</taxon>
        <taxon>Terriglobales</taxon>
        <taxon>Candidatus Korobacteraceae</taxon>
        <taxon>Candidatus Korobacter</taxon>
    </lineage>
</organism>
<feature type="region of interest" description="Disordered" evidence="1">
    <location>
        <begin position="173"/>
        <end position="195"/>
    </location>
</feature>
<evidence type="ECO:0000313" key="4">
    <source>
        <dbReference type="Proteomes" id="UP000779809"/>
    </source>
</evidence>
<evidence type="ECO:0000313" key="3">
    <source>
        <dbReference type="EMBL" id="MBI2679038.1"/>
    </source>
</evidence>